<organism evidence="1 2">
    <name type="scientific">Riccia fluitans</name>
    <dbReference type="NCBI Taxonomy" id="41844"/>
    <lineage>
        <taxon>Eukaryota</taxon>
        <taxon>Viridiplantae</taxon>
        <taxon>Streptophyta</taxon>
        <taxon>Embryophyta</taxon>
        <taxon>Marchantiophyta</taxon>
        <taxon>Marchantiopsida</taxon>
        <taxon>Marchantiidae</taxon>
        <taxon>Marchantiales</taxon>
        <taxon>Ricciaceae</taxon>
        <taxon>Riccia</taxon>
    </lineage>
</organism>
<proteinExistence type="predicted"/>
<gene>
    <name evidence="1" type="ORF">R1flu_006679</name>
</gene>
<sequence>MLFSGAPMLTAIHITHAQADAIGAFQDWLDTVSIGPQKLENSPSWQWTNTKAGWKGWNQPSRFWSKLIEDEEAPDDKTASWPVGRYVFTWRDRWRKLLDKGGLPRTKLWIGDSYGAHLSHGSER</sequence>
<dbReference type="EMBL" id="JBHFFA010000003">
    <property type="protein sequence ID" value="KAL2635200.1"/>
    <property type="molecule type" value="Genomic_DNA"/>
</dbReference>
<dbReference type="AlphaFoldDB" id="A0ABD1YXJ2"/>
<reference evidence="1 2" key="1">
    <citation type="submission" date="2024-09" db="EMBL/GenBank/DDBJ databases">
        <title>Chromosome-scale assembly of Riccia fluitans.</title>
        <authorList>
            <person name="Paukszto L."/>
            <person name="Sawicki J."/>
            <person name="Karawczyk K."/>
            <person name="Piernik-Szablinska J."/>
            <person name="Szczecinska M."/>
            <person name="Mazdziarz M."/>
        </authorList>
    </citation>
    <scope>NUCLEOTIDE SEQUENCE [LARGE SCALE GENOMIC DNA]</scope>
    <source>
        <strain evidence="1">Rf_01</strain>
        <tissue evidence="1">Aerial parts of the thallus</tissue>
    </source>
</reference>
<dbReference type="Proteomes" id="UP001605036">
    <property type="component" value="Unassembled WGS sequence"/>
</dbReference>
<evidence type="ECO:0000313" key="2">
    <source>
        <dbReference type="Proteomes" id="UP001605036"/>
    </source>
</evidence>
<name>A0ABD1YXJ2_9MARC</name>
<protein>
    <submittedName>
        <fullName evidence="1">Uncharacterized protein</fullName>
    </submittedName>
</protein>
<accession>A0ABD1YXJ2</accession>
<comment type="caution">
    <text evidence="1">The sequence shown here is derived from an EMBL/GenBank/DDBJ whole genome shotgun (WGS) entry which is preliminary data.</text>
</comment>
<evidence type="ECO:0000313" key="1">
    <source>
        <dbReference type="EMBL" id="KAL2635200.1"/>
    </source>
</evidence>
<keyword evidence="2" id="KW-1185">Reference proteome</keyword>